<dbReference type="Pfam" id="PF20731">
    <property type="entry name" value="RE_NgoFVII_C"/>
    <property type="match status" value="1"/>
</dbReference>
<gene>
    <name evidence="2" type="ORF">LNP07_04580</name>
</gene>
<dbReference type="InterPro" id="IPR048923">
    <property type="entry name" value="RE_NgoFVII_C"/>
</dbReference>
<organism evidence="2 3">
    <name type="scientific">Apilactobacillus xinyiensis</name>
    <dbReference type="NCBI Taxonomy" id="2841032"/>
    <lineage>
        <taxon>Bacteria</taxon>
        <taxon>Bacillati</taxon>
        <taxon>Bacillota</taxon>
        <taxon>Bacilli</taxon>
        <taxon>Lactobacillales</taxon>
        <taxon>Lactobacillaceae</taxon>
        <taxon>Apilactobacillus</taxon>
    </lineage>
</organism>
<keyword evidence="3" id="KW-1185">Reference proteome</keyword>
<accession>A0ABT0I249</accession>
<reference evidence="2 3" key="1">
    <citation type="submission" date="2021-11" db="EMBL/GenBank/DDBJ databases">
        <title>Comparative genomics of bee honey and flower isolates.</title>
        <authorList>
            <person name="Bechtner J.D."/>
            <person name="Gallus M.K."/>
            <person name="Ehrmann M."/>
        </authorList>
    </citation>
    <scope>NUCLEOTIDE SEQUENCE [LARGE SCALE GENOMIC DNA]</scope>
    <source>
        <strain evidence="2 3">M161</strain>
    </source>
</reference>
<evidence type="ECO:0000259" key="1">
    <source>
        <dbReference type="Pfam" id="PF20731"/>
    </source>
</evidence>
<feature type="domain" description="Restriction endonuclease type II NgoFVII C-terminal B3-like DNA-binding" evidence="1">
    <location>
        <begin position="422"/>
        <end position="487"/>
    </location>
</feature>
<evidence type="ECO:0000313" key="2">
    <source>
        <dbReference type="EMBL" id="MCK8624787.1"/>
    </source>
</evidence>
<proteinExistence type="predicted"/>
<protein>
    <recommendedName>
        <fullName evidence="1">Restriction endonuclease type II NgoFVII C-terminal B3-like DNA-binding domain-containing protein</fullName>
    </recommendedName>
</protein>
<dbReference type="Proteomes" id="UP001522905">
    <property type="component" value="Unassembled WGS sequence"/>
</dbReference>
<comment type="caution">
    <text evidence="2">The sequence shown here is derived from an EMBL/GenBank/DDBJ whole genome shotgun (WGS) entry which is preliminary data.</text>
</comment>
<dbReference type="RefSeq" id="WP_248601706.1">
    <property type="nucleotide sequence ID" value="NZ_JAJIAO010000004.1"/>
</dbReference>
<name>A0ABT0I249_9LACO</name>
<sequence>MWKNLPKKQKERYKKLITNFASLSEAFAQKSQDDQIISPIVNSKFQEKAFQVSFDATVEDINNTSYDASILTKNNKKYLVGIKSFGINSGDQKIAQFKKSSPLWEDIMQEIKKNCEIIKDDSKKKKVNNDLYLKIAKKVAKLRNERIKSSRAQLTGFKDSPDIETVYHVLMPSKKGSSPLITVGETSYLEIDIDNITVEGCTTKNGNPNNFKFRDPYHEYKYTASDSQLLMNFENNKIGVEEWEVHYKDDSISFFENMNKTNNTVNNYESYSWFIYDENGIVPQYSGFNAFNGQSKLSRANNAREQKIQRILANYRKLISDDSIKFVKENLDKILLTKWTNNNKEELNICRKNFIKKLQKIGNKKLLQDIENSIYRPRTEVYIPIPDSRNFHNEHPDFFGKGICKLKPNKTSLLLDKDQRTFTLRILPSGERIKAYVNQDNGKSIQSYKSQSILGEWLLEKVFQLNLDNREILTKEKLDALGFNGIRIIKNTDKNCVDLKFIEIDKNNLPYDIIGWAKNN</sequence>
<dbReference type="EMBL" id="JAJIAO010000004">
    <property type="protein sequence ID" value="MCK8624787.1"/>
    <property type="molecule type" value="Genomic_DNA"/>
</dbReference>
<evidence type="ECO:0000313" key="3">
    <source>
        <dbReference type="Proteomes" id="UP001522905"/>
    </source>
</evidence>